<keyword evidence="2" id="KW-1185">Reference proteome</keyword>
<protein>
    <submittedName>
        <fullName evidence="1">Uncharacterized protein</fullName>
    </submittedName>
</protein>
<evidence type="ECO:0000313" key="1">
    <source>
        <dbReference type="EMBL" id="MFD1913813.1"/>
    </source>
</evidence>
<evidence type="ECO:0000313" key="2">
    <source>
        <dbReference type="Proteomes" id="UP001597353"/>
    </source>
</evidence>
<organism evidence="1 2">
    <name type="scientific">Halodurantibacterium flavum</name>
    <dbReference type="NCBI Taxonomy" id="1382802"/>
    <lineage>
        <taxon>Bacteria</taxon>
        <taxon>Pseudomonadati</taxon>
        <taxon>Pseudomonadota</taxon>
        <taxon>Alphaproteobacteria</taxon>
        <taxon>Rhodobacterales</taxon>
        <taxon>Paracoccaceae</taxon>
        <taxon>Halodurantibacterium</taxon>
    </lineage>
</organism>
<dbReference type="EMBL" id="JBHUGH010000013">
    <property type="protein sequence ID" value="MFD1913813.1"/>
    <property type="molecule type" value="Genomic_DNA"/>
</dbReference>
<reference evidence="2" key="1">
    <citation type="journal article" date="2019" name="Int. J. Syst. Evol. Microbiol.">
        <title>The Global Catalogue of Microorganisms (GCM) 10K type strain sequencing project: providing services to taxonomists for standard genome sequencing and annotation.</title>
        <authorList>
            <consortium name="The Broad Institute Genomics Platform"/>
            <consortium name="The Broad Institute Genome Sequencing Center for Infectious Disease"/>
            <person name="Wu L."/>
            <person name="Ma J."/>
        </authorList>
    </citation>
    <scope>NUCLEOTIDE SEQUENCE [LARGE SCALE GENOMIC DNA]</scope>
    <source>
        <strain evidence="2">CGMCC 4.7242</strain>
    </source>
</reference>
<dbReference type="Proteomes" id="UP001597353">
    <property type="component" value="Unassembled WGS sequence"/>
</dbReference>
<gene>
    <name evidence="1" type="ORF">ACFSGJ_16485</name>
</gene>
<sequence length="264" mass="29220">MTEIPATEFDFATVPGWAELVNRVFREKQKVLARMMARARGDLIEDAEHLRDRCGPEITMPPARGRLVAFEPMELRASARVAMPGGFEDYELEHVGYRGRDAARQADAFDVMEDQARRAHRGAAAAFVAPFTPGQVAIARHYRALVERHDAGGMKCASLETVRRGDGRGGSFMDAFLAEGYDIDRLRARIGDGIAMPVRRQRAGSARRAIPDRVLVDMVCLQDMTLSAVLARHGWPDRGENIIAARLALATALERMRGHLEKGA</sequence>
<name>A0ABW4S8M9_9RHOB</name>
<comment type="caution">
    <text evidence="1">The sequence shown here is derived from an EMBL/GenBank/DDBJ whole genome shotgun (WGS) entry which is preliminary data.</text>
</comment>
<dbReference type="RefSeq" id="WP_390264310.1">
    <property type="nucleotide sequence ID" value="NZ_JBHUGH010000013.1"/>
</dbReference>
<proteinExistence type="predicted"/>
<accession>A0ABW4S8M9</accession>